<sequence>MILIVLFICAFGIWIYFKYDVQSMNLFSRVMAKGWNDVIEEESQFLRCSQCNGVIKRGDTTPYCTTCRSFT</sequence>
<dbReference type="AlphaFoldDB" id="A0A4Y8LD81"/>
<gene>
    <name evidence="1" type="ORF">E2626_14430</name>
</gene>
<evidence type="ECO:0000313" key="2">
    <source>
        <dbReference type="Proteomes" id="UP000297776"/>
    </source>
</evidence>
<protein>
    <submittedName>
        <fullName evidence="1">Uncharacterized protein</fullName>
    </submittedName>
</protein>
<proteinExistence type="predicted"/>
<accession>A0A4Y8LD81</accession>
<dbReference type="Proteomes" id="UP000297776">
    <property type="component" value="Unassembled WGS sequence"/>
</dbReference>
<organism evidence="1 2">
    <name type="scientific">Jeotgalibacillus salarius</name>
    <dbReference type="NCBI Taxonomy" id="546023"/>
    <lineage>
        <taxon>Bacteria</taxon>
        <taxon>Bacillati</taxon>
        <taxon>Bacillota</taxon>
        <taxon>Bacilli</taxon>
        <taxon>Bacillales</taxon>
        <taxon>Caryophanaceae</taxon>
        <taxon>Jeotgalibacillus</taxon>
    </lineage>
</organism>
<keyword evidence="2" id="KW-1185">Reference proteome</keyword>
<dbReference type="RefSeq" id="WP_134382494.1">
    <property type="nucleotide sequence ID" value="NZ_SORX01000010.1"/>
</dbReference>
<evidence type="ECO:0000313" key="1">
    <source>
        <dbReference type="EMBL" id="TFD99452.1"/>
    </source>
</evidence>
<dbReference type="OrthoDB" id="2453967at2"/>
<comment type="caution">
    <text evidence="1">The sequence shown here is derived from an EMBL/GenBank/DDBJ whole genome shotgun (WGS) entry which is preliminary data.</text>
</comment>
<name>A0A4Y8LD81_9BACL</name>
<dbReference type="EMBL" id="SORX01000010">
    <property type="protein sequence ID" value="TFD99452.1"/>
    <property type="molecule type" value="Genomic_DNA"/>
</dbReference>
<reference evidence="1 2" key="1">
    <citation type="submission" date="2019-03" db="EMBL/GenBank/DDBJ databases">
        <authorList>
            <person name="Yang Y."/>
        </authorList>
    </citation>
    <scope>NUCLEOTIDE SEQUENCE [LARGE SCALE GENOMIC DNA]</scope>
    <source>
        <strain evidence="1 2">ASL-1</strain>
    </source>
</reference>